<dbReference type="Proteomes" id="UP001465976">
    <property type="component" value="Unassembled WGS sequence"/>
</dbReference>
<comment type="caution">
    <text evidence="1">The sequence shown here is derived from an EMBL/GenBank/DDBJ whole genome shotgun (WGS) entry which is preliminary data.</text>
</comment>
<name>A0ABR3F9Y4_9AGAR</name>
<dbReference type="EMBL" id="JBAHYK010000675">
    <property type="protein sequence ID" value="KAL0572081.1"/>
    <property type="molecule type" value="Genomic_DNA"/>
</dbReference>
<keyword evidence="2" id="KW-1185">Reference proteome</keyword>
<organism evidence="1 2">
    <name type="scientific">Marasmius crinis-equi</name>
    <dbReference type="NCBI Taxonomy" id="585013"/>
    <lineage>
        <taxon>Eukaryota</taxon>
        <taxon>Fungi</taxon>
        <taxon>Dikarya</taxon>
        <taxon>Basidiomycota</taxon>
        <taxon>Agaricomycotina</taxon>
        <taxon>Agaricomycetes</taxon>
        <taxon>Agaricomycetidae</taxon>
        <taxon>Agaricales</taxon>
        <taxon>Marasmiineae</taxon>
        <taxon>Marasmiaceae</taxon>
        <taxon>Marasmius</taxon>
    </lineage>
</organism>
<evidence type="ECO:0000313" key="2">
    <source>
        <dbReference type="Proteomes" id="UP001465976"/>
    </source>
</evidence>
<gene>
    <name evidence="1" type="ORF">V5O48_009875</name>
</gene>
<evidence type="ECO:0000313" key="1">
    <source>
        <dbReference type="EMBL" id="KAL0572081.1"/>
    </source>
</evidence>
<accession>A0ABR3F9Y4</accession>
<sequence length="393" mass="43870">MPISPSVWQSFAELTREDLPILQDVQLSGHLFTYYDPQGFLLTMPTPTPLALLLPKLSSLRTLHISHESVEAVLSLGLKWTFVTHLTLKSRLGDSTHASVVAAIVKSCPSLLSLSLDTTLIHFPREISDSTILSTVPTQRAKIESLTLRLQVGGSRLQADLSRALLATFQGISTPALKDLSIVTESFITRHPSDVVSNSHVGSHMPFHETLARSNCCITHLTIDDFLLANLEALSRSLELLESLISFEYYEGAPYNENPYISNQSDSDYLTPFLRLLAENTSLCPRLERIHLDCEVRHIDAIITFTSSRHRLEHLAADFGLLVAKGDSEDVSSERVKAVVAEWRQARGIQVVWKWHNQPINHGLLDHPWKGIPGAGSDDHYYPAYAPPQREYL</sequence>
<proteinExistence type="predicted"/>
<protein>
    <submittedName>
        <fullName evidence="1">Uncharacterized protein</fullName>
    </submittedName>
</protein>
<dbReference type="SUPFAM" id="SSF52047">
    <property type="entry name" value="RNI-like"/>
    <property type="match status" value="1"/>
</dbReference>
<reference evidence="1 2" key="1">
    <citation type="submission" date="2024-02" db="EMBL/GenBank/DDBJ databases">
        <title>A draft genome for the cacao thread blight pathogen Marasmius crinis-equi.</title>
        <authorList>
            <person name="Cohen S.P."/>
            <person name="Baruah I.K."/>
            <person name="Amoako-Attah I."/>
            <person name="Bukari Y."/>
            <person name="Meinhardt L.W."/>
            <person name="Bailey B.A."/>
        </authorList>
    </citation>
    <scope>NUCLEOTIDE SEQUENCE [LARGE SCALE GENOMIC DNA]</scope>
    <source>
        <strain evidence="1 2">GH-76</strain>
    </source>
</reference>